<evidence type="ECO:0000256" key="1">
    <source>
        <dbReference type="SAM" id="SignalP"/>
    </source>
</evidence>
<keyword evidence="1" id="KW-0732">Signal</keyword>
<dbReference type="EMBL" id="REGN01010282">
    <property type="protein sequence ID" value="RMZ99314.1"/>
    <property type="molecule type" value="Genomic_DNA"/>
</dbReference>
<comment type="caution">
    <text evidence="2">The sequence shown here is derived from an EMBL/GenBank/DDBJ whole genome shotgun (WGS) entry which is preliminary data.</text>
</comment>
<evidence type="ECO:0000313" key="2">
    <source>
        <dbReference type="EMBL" id="RMZ99314.1"/>
    </source>
</evidence>
<gene>
    <name evidence="2" type="ORF">BpHYR1_027208</name>
</gene>
<protein>
    <submittedName>
        <fullName evidence="2">Uncharacterized protein</fullName>
    </submittedName>
</protein>
<feature type="signal peptide" evidence="1">
    <location>
        <begin position="1"/>
        <end position="22"/>
    </location>
</feature>
<organism evidence="2 3">
    <name type="scientific">Brachionus plicatilis</name>
    <name type="common">Marine rotifer</name>
    <name type="synonym">Brachionus muelleri</name>
    <dbReference type="NCBI Taxonomy" id="10195"/>
    <lineage>
        <taxon>Eukaryota</taxon>
        <taxon>Metazoa</taxon>
        <taxon>Spiralia</taxon>
        <taxon>Gnathifera</taxon>
        <taxon>Rotifera</taxon>
        <taxon>Eurotatoria</taxon>
        <taxon>Monogononta</taxon>
        <taxon>Pseudotrocha</taxon>
        <taxon>Ploima</taxon>
        <taxon>Brachionidae</taxon>
        <taxon>Brachionus</taxon>
    </lineage>
</organism>
<proteinExistence type="predicted"/>
<reference evidence="2 3" key="1">
    <citation type="journal article" date="2018" name="Sci. Rep.">
        <title>Genomic signatures of local adaptation to the degree of environmental predictability in rotifers.</title>
        <authorList>
            <person name="Franch-Gras L."/>
            <person name="Hahn C."/>
            <person name="Garcia-Roger E.M."/>
            <person name="Carmona M.J."/>
            <person name="Serra M."/>
            <person name="Gomez A."/>
        </authorList>
    </citation>
    <scope>NUCLEOTIDE SEQUENCE [LARGE SCALE GENOMIC DNA]</scope>
    <source>
        <strain evidence="2">HYR1</strain>
    </source>
</reference>
<feature type="chain" id="PRO_5018249269" evidence="1">
    <location>
        <begin position="23"/>
        <end position="70"/>
    </location>
</feature>
<dbReference type="AlphaFoldDB" id="A0A3M7PKQ0"/>
<evidence type="ECO:0000313" key="3">
    <source>
        <dbReference type="Proteomes" id="UP000276133"/>
    </source>
</evidence>
<name>A0A3M7PKQ0_BRAPC</name>
<accession>A0A3M7PKQ0</accession>
<sequence>MLIYYIFTSTIFVLFLINLANPKLKNEIEFKNYNLMNTTLNIVYIKSNKTLSEREQAFVGDYYLSGINYY</sequence>
<dbReference type="Proteomes" id="UP000276133">
    <property type="component" value="Unassembled WGS sequence"/>
</dbReference>
<keyword evidence="3" id="KW-1185">Reference proteome</keyword>